<evidence type="ECO:0000256" key="2">
    <source>
        <dbReference type="ARBA" id="ARBA00001896"/>
    </source>
</evidence>
<dbReference type="SUPFAM" id="SSF55120">
    <property type="entry name" value="Pseudouridine synthase"/>
    <property type="match status" value="1"/>
</dbReference>
<name>A0A7D9HJX9_PARCT</name>
<dbReference type="OrthoDB" id="428658at2759"/>
<comment type="catalytic activity">
    <reaction evidence="5">
        <text>a uridine in tRNA = a pseudouridine in tRNA</text>
        <dbReference type="Rhea" id="RHEA:54572"/>
        <dbReference type="Rhea" id="RHEA-COMP:13339"/>
        <dbReference type="Rhea" id="RHEA-COMP:13934"/>
        <dbReference type="ChEBI" id="CHEBI:65314"/>
        <dbReference type="ChEBI" id="CHEBI:65315"/>
    </reaction>
</comment>
<gene>
    <name evidence="9" type="ORF">PACLA_8A002226</name>
</gene>
<dbReference type="GO" id="GO:0003723">
    <property type="term" value="F:RNA binding"/>
    <property type="evidence" value="ECO:0007669"/>
    <property type="project" value="InterPro"/>
</dbReference>
<evidence type="ECO:0000256" key="4">
    <source>
        <dbReference type="ARBA" id="ARBA00023235"/>
    </source>
</evidence>
<evidence type="ECO:0000313" key="9">
    <source>
        <dbReference type="EMBL" id="CAB3985679.1"/>
    </source>
</evidence>
<dbReference type="InterPro" id="IPR020103">
    <property type="entry name" value="PsdUridine_synth_cat_dom_sf"/>
</dbReference>
<dbReference type="PANTHER" id="PTHR21600:SF83">
    <property type="entry name" value="PSEUDOURIDYLATE SYNTHASE RPUSD4, MITOCHONDRIAL"/>
    <property type="match status" value="1"/>
</dbReference>
<dbReference type="GO" id="GO:0001522">
    <property type="term" value="P:pseudouridine synthesis"/>
    <property type="evidence" value="ECO:0007669"/>
    <property type="project" value="InterPro"/>
</dbReference>
<comment type="caution">
    <text evidence="9">The sequence shown here is derived from an EMBL/GenBank/DDBJ whole genome shotgun (WGS) entry which is preliminary data.</text>
</comment>
<dbReference type="EMBL" id="CACRXK020000902">
    <property type="protein sequence ID" value="CAB3985679.1"/>
    <property type="molecule type" value="Genomic_DNA"/>
</dbReference>
<keyword evidence="4" id="KW-0413">Isomerase</keyword>
<organism evidence="9 10">
    <name type="scientific">Paramuricea clavata</name>
    <name type="common">Red gorgonian</name>
    <name type="synonym">Violescent sea-whip</name>
    <dbReference type="NCBI Taxonomy" id="317549"/>
    <lineage>
        <taxon>Eukaryota</taxon>
        <taxon>Metazoa</taxon>
        <taxon>Cnidaria</taxon>
        <taxon>Anthozoa</taxon>
        <taxon>Octocorallia</taxon>
        <taxon>Malacalcyonacea</taxon>
        <taxon>Plexauridae</taxon>
        <taxon>Paramuricea</taxon>
    </lineage>
</organism>
<evidence type="ECO:0000256" key="7">
    <source>
        <dbReference type="ARBA" id="ARBA00041563"/>
    </source>
</evidence>
<dbReference type="PANTHER" id="PTHR21600">
    <property type="entry name" value="MITOCHONDRIAL RNA PSEUDOURIDINE SYNTHASE"/>
    <property type="match status" value="1"/>
</dbReference>
<comment type="catalytic activity">
    <reaction evidence="2">
        <text>uridine in 5S rRNA = pseudouridine in 5S rRNA</text>
        <dbReference type="Rhea" id="RHEA:47036"/>
        <dbReference type="Rhea" id="RHEA-COMP:11730"/>
        <dbReference type="Rhea" id="RHEA-COMP:11731"/>
        <dbReference type="ChEBI" id="CHEBI:65314"/>
        <dbReference type="ChEBI" id="CHEBI:65315"/>
    </reaction>
</comment>
<dbReference type="InterPro" id="IPR050188">
    <property type="entry name" value="RluA_PseudoU_synthase"/>
</dbReference>
<dbReference type="AlphaFoldDB" id="A0A7D9HJX9"/>
<dbReference type="InterPro" id="IPR006145">
    <property type="entry name" value="PsdUridine_synth_RsuA/RluA"/>
</dbReference>
<evidence type="ECO:0000256" key="5">
    <source>
        <dbReference type="ARBA" id="ARBA00036943"/>
    </source>
</evidence>
<evidence type="ECO:0000256" key="1">
    <source>
        <dbReference type="ARBA" id="ARBA00001166"/>
    </source>
</evidence>
<evidence type="ECO:0000313" key="10">
    <source>
        <dbReference type="Proteomes" id="UP001152795"/>
    </source>
</evidence>
<evidence type="ECO:0000256" key="6">
    <source>
        <dbReference type="ARBA" id="ARBA00039953"/>
    </source>
</evidence>
<evidence type="ECO:0000256" key="3">
    <source>
        <dbReference type="ARBA" id="ARBA00010876"/>
    </source>
</evidence>
<dbReference type="Gene3D" id="3.30.2350.10">
    <property type="entry name" value="Pseudouridine synthase"/>
    <property type="match status" value="1"/>
</dbReference>
<protein>
    <recommendedName>
        <fullName evidence="6">Pseudouridylate synthase RPUSD4, mitochondrial</fullName>
    </recommendedName>
    <alternativeName>
        <fullName evidence="7">RNA pseudouridylate synthase domain-containing protein 4</fullName>
    </alternativeName>
</protein>
<dbReference type="GO" id="GO:0009982">
    <property type="term" value="F:pseudouridine synthase activity"/>
    <property type="evidence" value="ECO:0007669"/>
    <property type="project" value="InterPro"/>
</dbReference>
<keyword evidence="10" id="KW-1185">Reference proteome</keyword>
<dbReference type="Proteomes" id="UP001152795">
    <property type="component" value="Unassembled WGS sequence"/>
</dbReference>
<reference evidence="9" key="1">
    <citation type="submission" date="2020-04" db="EMBL/GenBank/DDBJ databases">
        <authorList>
            <person name="Alioto T."/>
            <person name="Alioto T."/>
            <person name="Gomez Garrido J."/>
        </authorList>
    </citation>
    <scope>NUCLEOTIDE SEQUENCE</scope>
    <source>
        <strain evidence="9">A484AB</strain>
    </source>
</reference>
<evidence type="ECO:0000259" key="8">
    <source>
        <dbReference type="Pfam" id="PF00849"/>
    </source>
</evidence>
<proteinExistence type="inferred from homology"/>
<dbReference type="Pfam" id="PF00849">
    <property type="entry name" value="PseudoU_synth_2"/>
    <property type="match status" value="1"/>
</dbReference>
<dbReference type="CDD" id="cd02869">
    <property type="entry name" value="PseudoU_synth_RluA_like"/>
    <property type="match status" value="1"/>
</dbReference>
<feature type="domain" description="Pseudouridine synthase RsuA/RluA-like" evidence="8">
    <location>
        <begin position="26"/>
        <end position="187"/>
    </location>
</feature>
<accession>A0A7D9HJX9</accession>
<comment type="catalytic activity">
    <reaction evidence="1">
        <text>a uridine in mRNA = a pseudouridine in mRNA</text>
        <dbReference type="Rhea" id="RHEA:56644"/>
        <dbReference type="Rhea" id="RHEA-COMP:14658"/>
        <dbReference type="Rhea" id="RHEA-COMP:14659"/>
        <dbReference type="ChEBI" id="CHEBI:65314"/>
        <dbReference type="ChEBI" id="CHEBI:65315"/>
    </reaction>
</comment>
<comment type="similarity">
    <text evidence="3">Belongs to the pseudouridine synthase RluA family.</text>
</comment>
<sequence>MKTSVAIRRNKILQDLLRSVIYNKHDIIAVNKPYGLTVQGNSNTPISLTELLEDFANAKGLKHKPRLVHRLDRDCTGVLLLAKSESSAQYLSEAFRERKVKKTYWSVVIGSPAQEQGDISVPLKEHAVNGRFKITLSGDETLHPNATDSRPAYTRYNVLAQNRNTCSLLKLQPTTGYKHQIRVHLAQGLGTPVLGDHKYSSEKQQPQVLPLRMLQMLGFKGVENAQSGKRKIQAWQRALIPLHLHAKEITLDGLESKPVIIRAPLPDFFTETISNLKLDPLQTDHKRRRIERRYKDLKQFGISTSSRSGF</sequence>